<dbReference type="Pfam" id="PF07714">
    <property type="entry name" value="PK_Tyr_Ser-Thr"/>
    <property type="match status" value="1"/>
</dbReference>
<dbReference type="PROSITE" id="PS50011">
    <property type="entry name" value="PROTEIN_KINASE_DOM"/>
    <property type="match status" value="1"/>
</dbReference>
<dbReference type="GO" id="GO:0043235">
    <property type="term" value="C:receptor complex"/>
    <property type="evidence" value="ECO:0007669"/>
    <property type="project" value="TreeGrafter"/>
</dbReference>
<reference evidence="3" key="1">
    <citation type="submission" date="2022-10" db="EMBL/GenBank/DDBJ databases">
        <title>Genome assembly of Pristionchus species.</title>
        <authorList>
            <person name="Yoshida K."/>
            <person name="Sommer R.J."/>
        </authorList>
    </citation>
    <scope>NUCLEOTIDE SEQUENCE [LARGE SCALE GENOMIC DNA]</scope>
    <source>
        <strain evidence="3">RS5460</strain>
    </source>
</reference>
<protein>
    <recommendedName>
        <fullName evidence="1">Protein kinase domain-containing protein</fullName>
    </recommendedName>
</protein>
<dbReference type="GO" id="GO:0007169">
    <property type="term" value="P:cell surface receptor protein tyrosine kinase signaling pathway"/>
    <property type="evidence" value="ECO:0007669"/>
    <property type="project" value="TreeGrafter"/>
</dbReference>
<feature type="domain" description="Protein kinase" evidence="1">
    <location>
        <begin position="1"/>
        <end position="76"/>
    </location>
</feature>
<keyword evidence="3" id="KW-1185">Reference proteome</keyword>
<evidence type="ECO:0000313" key="2">
    <source>
        <dbReference type="EMBL" id="GMR57099.1"/>
    </source>
</evidence>
<dbReference type="SUPFAM" id="SSF56112">
    <property type="entry name" value="Protein kinase-like (PK-like)"/>
    <property type="match status" value="1"/>
</dbReference>
<dbReference type="GO" id="GO:0004714">
    <property type="term" value="F:transmembrane receptor protein tyrosine kinase activity"/>
    <property type="evidence" value="ECO:0007669"/>
    <property type="project" value="TreeGrafter"/>
</dbReference>
<comment type="caution">
    <text evidence="2">The sequence shown here is derived from an EMBL/GenBank/DDBJ whole genome shotgun (WGS) entry which is preliminary data.</text>
</comment>
<feature type="non-terminal residue" evidence="2">
    <location>
        <position position="1"/>
    </location>
</feature>
<evidence type="ECO:0000259" key="1">
    <source>
        <dbReference type="PROSITE" id="PS50011"/>
    </source>
</evidence>
<proteinExistence type="predicted"/>
<sequence length="76" mass="8678">VNMLACVTTSKPILLICEYCSNGDLLEFLRKRRQHMIEHPDDVDKGNAITAKQQLMFAIQIAYGLEYLTSQGIIHR</sequence>
<organism evidence="2 3">
    <name type="scientific">Pristionchus mayeri</name>
    <dbReference type="NCBI Taxonomy" id="1317129"/>
    <lineage>
        <taxon>Eukaryota</taxon>
        <taxon>Metazoa</taxon>
        <taxon>Ecdysozoa</taxon>
        <taxon>Nematoda</taxon>
        <taxon>Chromadorea</taxon>
        <taxon>Rhabditida</taxon>
        <taxon>Rhabditina</taxon>
        <taxon>Diplogasteromorpha</taxon>
        <taxon>Diplogasteroidea</taxon>
        <taxon>Neodiplogasteridae</taxon>
        <taxon>Pristionchus</taxon>
    </lineage>
</organism>
<evidence type="ECO:0000313" key="3">
    <source>
        <dbReference type="Proteomes" id="UP001328107"/>
    </source>
</evidence>
<dbReference type="EMBL" id="BTRK01000006">
    <property type="protein sequence ID" value="GMR57099.1"/>
    <property type="molecule type" value="Genomic_DNA"/>
</dbReference>
<dbReference type="InterPro" id="IPR050122">
    <property type="entry name" value="RTK"/>
</dbReference>
<dbReference type="AlphaFoldDB" id="A0AAN5D7K1"/>
<dbReference type="Gene3D" id="1.10.510.10">
    <property type="entry name" value="Transferase(Phosphotransferase) domain 1"/>
    <property type="match status" value="1"/>
</dbReference>
<dbReference type="GO" id="GO:0005524">
    <property type="term" value="F:ATP binding"/>
    <property type="evidence" value="ECO:0007669"/>
    <property type="project" value="InterPro"/>
</dbReference>
<feature type="non-terminal residue" evidence="2">
    <location>
        <position position="76"/>
    </location>
</feature>
<name>A0AAN5D7K1_9BILA</name>
<dbReference type="InterPro" id="IPR001245">
    <property type="entry name" value="Ser-Thr/Tyr_kinase_cat_dom"/>
</dbReference>
<gene>
    <name evidence="2" type="ORF">PMAYCL1PPCAC_27294</name>
</gene>
<dbReference type="InterPro" id="IPR000719">
    <property type="entry name" value="Prot_kinase_dom"/>
</dbReference>
<dbReference type="PANTHER" id="PTHR24416:SF583">
    <property type="entry name" value="RECEPTOR PROTEIN-TYROSINE KINASE"/>
    <property type="match status" value="1"/>
</dbReference>
<dbReference type="InterPro" id="IPR011009">
    <property type="entry name" value="Kinase-like_dom_sf"/>
</dbReference>
<dbReference type="PANTHER" id="PTHR24416">
    <property type="entry name" value="TYROSINE-PROTEIN KINASE RECEPTOR"/>
    <property type="match status" value="1"/>
</dbReference>
<dbReference type="Proteomes" id="UP001328107">
    <property type="component" value="Unassembled WGS sequence"/>
</dbReference>
<dbReference type="GO" id="GO:0005886">
    <property type="term" value="C:plasma membrane"/>
    <property type="evidence" value="ECO:0007669"/>
    <property type="project" value="TreeGrafter"/>
</dbReference>
<accession>A0AAN5D7K1</accession>